<sequence length="1576" mass="172613">MSTLEVSSQKKRGYNEGKRHFKSNKRQKKDKPVKEGSNEEVILADIRALLARHSLQDKAAGSASEVNGNLEPSNPSALPEPFTEIDVTVAELSSTGDGLALNSDSTHVYVVPFTAPGDTVTAKVIKHFQEDFYSLADFVKIVKPSTERDDSLIQCPYFAGCSGCQFQMLPYQYQLAHKKTIVEKAYQNFSGLSPELMPAIGDTVGSPLQYGYRTKLTPHFDGPPGGRRDNRNGIRPKFEEVPPIGFMKKGTRKTLDIEDCPIGTDAVRRGIKKERSRVVREIDKYTRGATLLLRENTERIQKDQKHGDAAAEAPEEEKNMEAQVVAVRPQASDDTIIEDRGDYLYEKTCITDNKATTTEYVDDYIFTNPAGAFFQNNNSILPVFTQYIRDHVLPPSTSSGTTPKITNLIDAYSGSGLFTITLSKMFSHSLGIDISPSSIAFASKNAALNNLPPDRASFIAADASNLFANITFDAEETVVVIDPPRKGCDESFLRQLIRYGPARVVYVSCNVHTQARDVGSLVGGMEGVEGGAGPGKGVYEIESLRGFDFFPQTGHVEGVAVLRKKESSGGEQHGALVDAEVADTIAESNSTAGAADGVEDASYSGGRDGVICAWDLNLDLRSSSDGHHRSSVAAPNDPKPKTSPATTFRQQAQAHTHWINDIALVQNNEALVSASSDITVKVWRPAAQDVSPPQTIGLHSDYVKCLASPSAHASWIASGGLDRKICLWDLNGVGKKLEIAVAEDEGIYRDKGSVYALAATNSILASGGPESIVRVWDPRTGKPVTKFVGHTDNIRDVLINEDGDTIMTASADQTVKVWSMTAGSDKSGLIAKTDFRNVAEMDEGLSVAVCQEHEGVHKVISAGEYIWTATARPSINRWNDVDTEAEVQLPETYRLHRSSVATTKSRYQSPPYQPGSPTANGAAKKQIPLKCVLRLSNTSYFPTIQARDVESPTSYSMSSATSAREQSETTSPAPLARKSSAVVINDAEFHMMLPYHTLPDHSIEGQNGLIKHVMLNDRRRVLTLDTAGEVMMWDLLKCVPIKSFGKRHLEDVTPEVNTMESVAHWCAVDTRTGSLTCTLEENYCFDAEMYADERELEETIEFRNDQRINLGKWILRYLFSNLIDEEIRRDEAYRQQTQSEKRQTLQRENAPGKIQLPQIGMNGWDDHASGATSVATPRASNGAYLPATTPGLAIGLATPAHMLLNHGTQHHRTLSSTAEDGAPLEKKISQQSQTRSSFDKMGDYFSAAPHPSAGITSPAVNGEPAMTPSDAQEDQRTSIDGEKDEKAGGALFGKKFNMRMSFGMKKLAKTQTTESVSRPAVVEEKEEDSDSKSSQTEDKVVDDNFYGTIQKIRNAYDDQLLEGAESIQSAIAPSLPNETPVLKPPLATTILIQEDRPEAGGVADLFEGTVGSLGLQADLIEKVAPMWLGDVLLRNQIPFKEIVKVSFILEPYQGILPSIAADGNNRLNANRMLRAKKILGYVAERIEPQPEHPDPNAAKPEEYLELYCQNQLLPPTITLATIRAHVWRGGGDVVLYYKANGRKEIKHVAKIPPERFARKSDGFEEKPSTDDSSRQS</sequence>
<feature type="compositionally biased region" description="Basic and acidic residues" evidence="14">
    <location>
        <begin position="1273"/>
        <end position="1287"/>
    </location>
</feature>
<dbReference type="GO" id="GO:0008033">
    <property type="term" value="P:tRNA processing"/>
    <property type="evidence" value="ECO:0007669"/>
    <property type="project" value="UniProtKB-KW"/>
</dbReference>
<feature type="region of interest" description="Disordered" evidence="14">
    <location>
        <begin position="951"/>
        <end position="977"/>
    </location>
</feature>
<keyword evidence="1 11" id="KW-0853">WD repeat</keyword>
<feature type="compositionally biased region" description="Basic residues" evidence="14">
    <location>
        <begin position="19"/>
        <end position="29"/>
    </location>
</feature>
<dbReference type="InterPro" id="IPR019775">
    <property type="entry name" value="WD40_repeat_CS"/>
</dbReference>
<feature type="repeat" description="WD" evidence="11">
    <location>
        <begin position="747"/>
        <end position="786"/>
    </location>
</feature>
<keyword evidence="17" id="KW-1185">Reference proteome</keyword>
<feature type="compositionally biased region" description="Polar residues" evidence="14">
    <location>
        <begin position="64"/>
        <end position="76"/>
    </location>
</feature>
<keyword evidence="6" id="KW-0677">Repeat</keyword>
<evidence type="ECO:0000256" key="4">
    <source>
        <dbReference type="ARBA" id="ARBA00022691"/>
    </source>
</evidence>
<feature type="domain" description="TRAM" evidence="15">
    <location>
        <begin position="82"/>
        <end position="126"/>
    </location>
</feature>
<dbReference type="CDD" id="cd17041">
    <property type="entry name" value="Ubl_WDR48"/>
    <property type="match status" value="1"/>
</dbReference>
<dbReference type="Proteomes" id="UP000308768">
    <property type="component" value="Unassembled WGS sequence"/>
</dbReference>
<dbReference type="EC" id="2.1.1.35" evidence="7"/>
<dbReference type="CDD" id="cd02440">
    <property type="entry name" value="AdoMet_MTases"/>
    <property type="match status" value="1"/>
</dbReference>
<evidence type="ECO:0000313" key="17">
    <source>
        <dbReference type="Proteomes" id="UP000308768"/>
    </source>
</evidence>
<feature type="region of interest" description="Disordered" evidence="14">
    <location>
        <begin position="1556"/>
        <end position="1576"/>
    </location>
</feature>
<gene>
    <name evidence="16" type="ORF">B0A49_02378</name>
</gene>
<feature type="region of interest" description="Disordered" evidence="14">
    <location>
        <begin position="1307"/>
        <end position="1339"/>
    </location>
</feature>
<feature type="binding site" evidence="12">
    <location>
        <position position="482"/>
    </location>
    <ligand>
        <name>S-adenosyl-L-methionine</name>
        <dbReference type="ChEBI" id="CHEBI:59789"/>
    </ligand>
</feature>
<dbReference type="SMART" id="SM00320">
    <property type="entry name" value="WD40"/>
    <property type="match status" value="5"/>
</dbReference>
<dbReference type="InterPro" id="IPR012340">
    <property type="entry name" value="NA-bd_OB-fold"/>
</dbReference>
<organism evidence="16 17">
    <name type="scientific">Cryomyces minteri</name>
    <dbReference type="NCBI Taxonomy" id="331657"/>
    <lineage>
        <taxon>Eukaryota</taxon>
        <taxon>Fungi</taxon>
        <taxon>Dikarya</taxon>
        <taxon>Ascomycota</taxon>
        <taxon>Pezizomycotina</taxon>
        <taxon>Dothideomycetes</taxon>
        <taxon>Dothideomycetes incertae sedis</taxon>
        <taxon>Cryomyces</taxon>
    </lineage>
</organism>
<dbReference type="PANTHER" id="PTHR11061">
    <property type="entry name" value="RNA M5U METHYLTRANSFERASE"/>
    <property type="match status" value="1"/>
</dbReference>
<feature type="active site" evidence="13">
    <location>
        <position position="509"/>
    </location>
</feature>
<dbReference type="Pfam" id="PF00400">
    <property type="entry name" value="WD40"/>
    <property type="match status" value="3"/>
</dbReference>
<dbReference type="SUPFAM" id="SSF50249">
    <property type="entry name" value="Nucleic acid-binding proteins"/>
    <property type="match status" value="1"/>
</dbReference>
<evidence type="ECO:0000256" key="3">
    <source>
        <dbReference type="ARBA" id="ARBA00022679"/>
    </source>
</evidence>
<keyword evidence="4 12" id="KW-0949">S-adenosyl-L-methionine</keyword>
<dbReference type="PROSITE" id="PS01231">
    <property type="entry name" value="TRMA_2"/>
    <property type="match status" value="1"/>
</dbReference>
<dbReference type="PROSITE" id="PS51622">
    <property type="entry name" value="SAM_MT_RNA_M5U_2"/>
    <property type="match status" value="1"/>
</dbReference>
<feature type="compositionally biased region" description="Basic and acidic residues" evidence="14">
    <location>
        <begin position="299"/>
        <end position="309"/>
    </location>
</feature>
<evidence type="ECO:0000256" key="9">
    <source>
        <dbReference type="ARBA" id="ARBA00054700"/>
    </source>
</evidence>
<dbReference type="FunFam" id="3.40.50.150:FF:000174">
    <property type="entry name" value="TRM2p tRNA methyltransferase"/>
    <property type="match status" value="1"/>
</dbReference>
<accession>A0A4U0XI93</accession>
<protein>
    <recommendedName>
        <fullName evidence="10">tRNA (uracil(54)-C(5))-methyltransferase</fullName>
        <ecNumber evidence="7">2.1.1.35</ecNumber>
    </recommendedName>
</protein>
<dbReference type="FunFam" id="3.40.50.150:FF:000104">
    <property type="entry name" value="S-adenosyl-L-methionine-dependent methyltransferase"/>
    <property type="match status" value="1"/>
</dbReference>
<dbReference type="InterPro" id="IPR021772">
    <property type="entry name" value="WDR48/Bun107"/>
</dbReference>
<dbReference type="Gene3D" id="2.130.10.10">
    <property type="entry name" value="YVTN repeat-like/Quinoprotein amine dehydrogenase"/>
    <property type="match status" value="2"/>
</dbReference>
<feature type="region of interest" description="Disordered" evidence="14">
    <location>
        <begin position="60"/>
        <end position="79"/>
    </location>
</feature>
<feature type="active site" description="Nucleophile" evidence="12">
    <location>
        <position position="509"/>
    </location>
</feature>
<feature type="binding site" evidence="12">
    <location>
        <position position="433"/>
    </location>
    <ligand>
        <name>S-adenosyl-L-methionine</name>
        <dbReference type="ChEBI" id="CHEBI:59789"/>
    </ligand>
</feature>
<dbReference type="InterPro" id="IPR010280">
    <property type="entry name" value="U5_MeTrfase_fam"/>
</dbReference>
<dbReference type="PROSITE" id="PS50294">
    <property type="entry name" value="WD_REPEATS_REGION"/>
    <property type="match status" value="2"/>
</dbReference>
<dbReference type="Pfam" id="PF11816">
    <property type="entry name" value="DUF3337"/>
    <property type="match status" value="1"/>
</dbReference>
<feature type="compositionally biased region" description="Polar residues" evidence="14">
    <location>
        <begin position="900"/>
        <end position="919"/>
    </location>
</feature>
<dbReference type="SUPFAM" id="SSF53335">
    <property type="entry name" value="S-adenosyl-L-methionine-dependent methyltransferases"/>
    <property type="match status" value="1"/>
</dbReference>
<dbReference type="FunFam" id="2.40.50.140:FF:000201">
    <property type="entry name" value="TRM2p tRNA methyltransferase"/>
    <property type="match status" value="1"/>
</dbReference>
<name>A0A4U0XI93_9PEZI</name>
<evidence type="ECO:0000313" key="16">
    <source>
        <dbReference type="EMBL" id="TKA75103.1"/>
    </source>
</evidence>
<dbReference type="Pfam" id="PF05958">
    <property type="entry name" value="tRNA_U5-meth_tr"/>
    <property type="match status" value="1"/>
</dbReference>
<dbReference type="Gene3D" id="2.40.50.140">
    <property type="entry name" value="Nucleic acid-binding proteins"/>
    <property type="match status" value="1"/>
</dbReference>
<dbReference type="Gene3D" id="3.40.50.150">
    <property type="entry name" value="Vaccinia Virus protein VP39"/>
    <property type="match status" value="2"/>
</dbReference>
<dbReference type="InterPro" id="IPR002792">
    <property type="entry name" value="TRAM_dom"/>
</dbReference>
<dbReference type="InterPro" id="IPR029063">
    <property type="entry name" value="SAM-dependent_MTases_sf"/>
</dbReference>
<evidence type="ECO:0000256" key="7">
    <source>
        <dbReference type="ARBA" id="ARBA00033763"/>
    </source>
</evidence>
<evidence type="ECO:0000256" key="12">
    <source>
        <dbReference type="PROSITE-ProRule" id="PRU01024"/>
    </source>
</evidence>
<feature type="region of interest" description="Disordered" evidence="14">
    <location>
        <begin position="216"/>
        <end position="238"/>
    </location>
</feature>
<dbReference type="EMBL" id="NAJN01000313">
    <property type="protein sequence ID" value="TKA75103.1"/>
    <property type="molecule type" value="Genomic_DNA"/>
</dbReference>
<evidence type="ECO:0000256" key="5">
    <source>
        <dbReference type="ARBA" id="ARBA00022694"/>
    </source>
</evidence>
<dbReference type="InterPro" id="IPR030390">
    <property type="entry name" value="MeTrfase_TrmA_AS"/>
</dbReference>
<feature type="region of interest" description="Disordered" evidence="14">
    <location>
        <begin position="1134"/>
        <end position="1161"/>
    </location>
</feature>
<dbReference type="OrthoDB" id="2421129at2759"/>
<feature type="region of interest" description="Disordered" evidence="14">
    <location>
        <begin position="1210"/>
        <end position="1292"/>
    </location>
</feature>
<keyword evidence="5" id="KW-0819">tRNA processing</keyword>
<dbReference type="Pfam" id="PF01938">
    <property type="entry name" value="TRAM"/>
    <property type="match status" value="1"/>
</dbReference>
<dbReference type="InterPro" id="IPR025795">
    <property type="entry name" value="tRNA_(uracil-5-)_MeTrfase"/>
</dbReference>
<dbReference type="InterPro" id="IPR015943">
    <property type="entry name" value="WD40/YVTN_repeat-like_dom_sf"/>
</dbReference>
<dbReference type="GO" id="GO:0032259">
    <property type="term" value="P:methylation"/>
    <property type="evidence" value="ECO:0007669"/>
    <property type="project" value="UniProtKB-KW"/>
</dbReference>
<evidence type="ECO:0000256" key="14">
    <source>
        <dbReference type="SAM" id="MobiDB-lite"/>
    </source>
</evidence>
<comment type="similarity">
    <text evidence="12">Belongs to the class I-like SAM-binding methyltransferase superfamily. RNA M5U methyltransferase family.</text>
</comment>
<dbReference type="InterPro" id="IPR001680">
    <property type="entry name" value="WD40_rpt"/>
</dbReference>
<evidence type="ECO:0000256" key="11">
    <source>
        <dbReference type="PROSITE-ProRule" id="PRU00221"/>
    </source>
</evidence>
<comment type="function">
    <text evidence="9">Catalyzes the formation of 5-methyl-uridine at position 54 (m5U54) in all tRNA. May also have a role in tRNA stabilization or maturation.</text>
</comment>
<feature type="region of interest" description="Disordered" evidence="14">
    <location>
        <begin position="299"/>
        <end position="321"/>
    </location>
</feature>
<evidence type="ECO:0000256" key="1">
    <source>
        <dbReference type="ARBA" id="ARBA00022574"/>
    </source>
</evidence>
<dbReference type="SUPFAM" id="SSF50978">
    <property type="entry name" value="WD40 repeat-like"/>
    <property type="match status" value="1"/>
</dbReference>
<feature type="repeat" description="WD" evidence="11">
    <location>
        <begin position="652"/>
        <end position="683"/>
    </location>
</feature>
<evidence type="ECO:0000256" key="2">
    <source>
        <dbReference type="ARBA" id="ARBA00022603"/>
    </source>
</evidence>
<keyword evidence="2 12" id="KW-0489">Methyltransferase</keyword>
<comment type="caution">
    <text evidence="16">The sequence shown here is derived from an EMBL/GenBank/DDBJ whole genome shotgun (WGS) entry which is preliminary data.</text>
</comment>
<reference evidence="16 17" key="1">
    <citation type="submission" date="2017-03" db="EMBL/GenBank/DDBJ databases">
        <title>Genomes of endolithic fungi from Antarctica.</title>
        <authorList>
            <person name="Coleine C."/>
            <person name="Masonjones S."/>
            <person name="Stajich J.E."/>
        </authorList>
    </citation>
    <scope>NUCLEOTIDE SEQUENCE [LARGE SCALE GENOMIC DNA]</scope>
    <source>
        <strain evidence="16 17">CCFEE 5187</strain>
    </source>
</reference>
<dbReference type="PROSITE" id="PS01230">
    <property type="entry name" value="TRMA_1"/>
    <property type="match status" value="1"/>
</dbReference>
<dbReference type="PROSITE" id="PS00678">
    <property type="entry name" value="WD_REPEATS_1"/>
    <property type="match status" value="1"/>
</dbReference>
<feature type="repeat" description="WD" evidence="11">
    <location>
        <begin position="787"/>
        <end position="828"/>
    </location>
</feature>
<feature type="region of interest" description="Disordered" evidence="14">
    <location>
        <begin position="624"/>
        <end position="645"/>
    </location>
</feature>
<keyword evidence="3 12" id="KW-0808">Transferase</keyword>
<feature type="compositionally biased region" description="Low complexity" evidence="14">
    <location>
        <begin position="951"/>
        <end position="963"/>
    </location>
</feature>
<dbReference type="PROSITE" id="PS51687">
    <property type="entry name" value="SAM_MT_RNA_M5U"/>
    <property type="match status" value="1"/>
</dbReference>
<feature type="compositionally biased region" description="Basic and acidic residues" evidence="14">
    <location>
        <begin position="226"/>
        <end position="238"/>
    </location>
</feature>
<dbReference type="STRING" id="331657.A0A4U0XI93"/>
<dbReference type="GO" id="GO:0030697">
    <property type="term" value="F:tRNA (uracil(54)-C5)-methyltransferase activity, S-adenosyl methionine-dependent"/>
    <property type="evidence" value="ECO:0007669"/>
    <property type="project" value="UniProtKB-EC"/>
</dbReference>
<dbReference type="PANTHER" id="PTHR11061:SF30">
    <property type="entry name" value="TRNA (URACIL(54)-C(5))-METHYLTRANSFERASE"/>
    <property type="match status" value="1"/>
</dbReference>
<proteinExistence type="inferred from homology"/>
<dbReference type="PROSITE" id="PS50082">
    <property type="entry name" value="WD_REPEATS_2"/>
    <property type="match status" value="3"/>
</dbReference>
<evidence type="ECO:0000256" key="10">
    <source>
        <dbReference type="ARBA" id="ARBA00070108"/>
    </source>
</evidence>
<feature type="compositionally biased region" description="Basic and acidic residues" evidence="14">
    <location>
        <begin position="1134"/>
        <end position="1145"/>
    </location>
</feature>
<feature type="region of interest" description="Disordered" evidence="14">
    <location>
        <begin position="1"/>
        <end position="37"/>
    </location>
</feature>
<evidence type="ECO:0000256" key="6">
    <source>
        <dbReference type="ARBA" id="ARBA00022737"/>
    </source>
</evidence>
<dbReference type="InterPro" id="IPR030391">
    <property type="entry name" value="MeTrfase_TrmA_CS"/>
</dbReference>
<evidence type="ECO:0000259" key="15">
    <source>
        <dbReference type="Pfam" id="PF01938"/>
    </source>
</evidence>
<evidence type="ECO:0000256" key="8">
    <source>
        <dbReference type="ARBA" id="ARBA00052788"/>
    </source>
</evidence>
<dbReference type="GO" id="GO:0009451">
    <property type="term" value="P:RNA modification"/>
    <property type="evidence" value="ECO:0007669"/>
    <property type="project" value="UniProtKB-ARBA"/>
</dbReference>
<comment type="catalytic activity">
    <reaction evidence="8">
        <text>uridine(54) in tRNA + S-adenosyl-L-methionine = 5-methyluridine(54) in tRNA + S-adenosyl-L-homocysteine + H(+)</text>
        <dbReference type="Rhea" id="RHEA:42712"/>
        <dbReference type="Rhea" id="RHEA-COMP:10167"/>
        <dbReference type="Rhea" id="RHEA-COMP:10193"/>
        <dbReference type="ChEBI" id="CHEBI:15378"/>
        <dbReference type="ChEBI" id="CHEBI:57856"/>
        <dbReference type="ChEBI" id="CHEBI:59789"/>
        <dbReference type="ChEBI" id="CHEBI:65315"/>
        <dbReference type="ChEBI" id="CHEBI:74447"/>
        <dbReference type="EC" id="2.1.1.35"/>
    </reaction>
</comment>
<dbReference type="InterPro" id="IPR036322">
    <property type="entry name" value="WD40_repeat_dom_sf"/>
</dbReference>
<evidence type="ECO:0000256" key="13">
    <source>
        <dbReference type="PROSITE-ProRule" id="PRU10015"/>
    </source>
</evidence>
<feature type="region of interest" description="Disordered" evidence="14">
    <location>
        <begin position="900"/>
        <end position="923"/>
    </location>
</feature>
<feature type="binding site" evidence="12">
    <location>
        <position position="375"/>
    </location>
    <ligand>
        <name>S-adenosyl-L-methionine</name>
        <dbReference type="ChEBI" id="CHEBI:59789"/>
    </ligand>
</feature>
<feature type="binding site" evidence="12">
    <location>
        <position position="412"/>
    </location>
    <ligand>
        <name>S-adenosyl-L-methionine</name>
        <dbReference type="ChEBI" id="CHEBI:59789"/>
    </ligand>
</feature>